<name>A0A939HQ47_9PROT</name>
<comment type="caution">
    <text evidence="1">The sequence shown here is derived from an EMBL/GenBank/DDBJ whole genome shotgun (WGS) entry which is preliminary data.</text>
</comment>
<organism evidence="1 2">
    <name type="scientific">Acetobacter garciniae</name>
    <dbReference type="NCBI Taxonomy" id="2817435"/>
    <lineage>
        <taxon>Bacteria</taxon>
        <taxon>Pseudomonadati</taxon>
        <taxon>Pseudomonadota</taxon>
        <taxon>Alphaproteobacteria</taxon>
        <taxon>Acetobacterales</taxon>
        <taxon>Acetobacteraceae</taxon>
        <taxon>Acetobacter</taxon>
    </lineage>
</organism>
<keyword evidence="2" id="KW-1185">Reference proteome</keyword>
<evidence type="ECO:0000313" key="1">
    <source>
        <dbReference type="EMBL" id="MBO1325336.1"/>
    </source>
</evidence>
<evidence type="ECO:0000313" key="2">
    <source>
        <dbReference type="Proteomes" id="UP000664073"/>
    </source>
</evidence>
<protein>
    <submittedName>
        <fullName evidence="1">Uncharacterized protein</fullName>
    </submittedName>
</protein>
<sequence>MTAITDWLTVVFTATSAATPFLLYRLRASANLPLIEAEAVRVRKYETKNAVKVILKFSNKINETLSVTDIRCRKISKFLITPVLYREDKSGRIEDTLSSDWFVSFDFPHKISKSEHISGPLRGEARRIEFYVSPVSPISTGIKISLRISSSARTLKRRRLVIPIKITDEAANAPA</sequence>
<accession>A0A939HQ47</accession>
<reference evidence="1" key="1">
    <citation type="submission" date="2021-03" db="EMBL/GenBank/DDBJ databases">
        <title>The complete genome sequence of Acetobacter sp. TBRC 12339.</title>
        <authorList>
            <person name="Charoenyingcharoen P."/>
            <person name="Yukphan P."/>
        </authorList>
    </citation>
    <scope>NUCLEOTIDE SEQUENCE</scope>
    <source>
        <strain evidence="1">TBRC 12339</strain>
    </source>
</reference>
<gene>
    <name evidence="1" type="ORF">J2D77_09270</name>
</gene>
<dbReference type="RefSeq" id="WP_207846010.1">
    <property type="nucleotide sequence ID" value="NZ_JAFVMH010000004.1"/>
</dbReference>
<proteinExistence type="predicted"/>
<dbReference type="Proteomes" id="UP000664073">
    <property type="component" value="Unassembled WGS sequence"/>
</dbReference>
<dbReference type="EMBL" id="JAFVMH010000004">
    <property type="protein sequence ID" value="MBO1325336.1"/>
    <property type="molecule type" value="Genomic_DNA"/>
</dbReference>
<dbReference type="AlphaFoldDB" id="A0A939HQ47"/>